<dbReference type="PIRSF" id="PIRSF018637">
    <property type="entry name" value="TrmK"/>
    <property type="match status" value="1"/>
</dbReference>
<evidence type="ECO:0000313" key="2">
    <source>
        <dbReference type="Proteomes" id="UP000198312"/>
    </source>
</evidence>
<dbReference type="InterPro" id="IPR006901">
    <property type="entry name" value="TrmK"/>
</dbReference>
<organism evidence="1 2">
    <name type="scientific">Virgibacillus phasianinus</name>
    <dbReference type="NCBI Taxonomy" id="2017483"/>
    <lineage>
        <taxon>Bacteria</taxon>
        <taxon>Bacillati</taxon>
        <taxon>Bacillota</taxon>
        <taxon>Bacilli</taxon>
        <taxon>Bacillales</taxon>
        <taxon>Bacillaceae</taxon>
        <taxon>Virgibacillus</taxon>
    </lineage>
</organism>
<dbReference type="AlphaFoldDB" id="A0A220U4Y0"/>
<dbReference type="Proteomes" id="UP000198312">
    <property type="component" value="Chromosome"/>
</dbReference>
<keyword evidence="2" id="KW-1185">Reference proteome</keyword>
<keyword evidence="1" id="KW-0489">Methyltransferase</keyword>
<protein>
    <submittedName>
        <fullName evidence="1">tRNA (Adenine(22)-N(1))-methyltransferase TrmK</fullName>
    </submittedName>
</protein>
<keyword evidence="1" id="KW-0808">Transferase</keyword>
<dbReference type="PANTHER" id="PTHR38451">
    <property type="entry name" value="TRNA (ADENINE(22)-N(1))-METHYLTRANSFERASE"/>
    <property type="match status" value="1"/>
</dbReference>
<dbReference type="KEGG" id="vil:CFK37_13925"/>
<dbReference type="Gene3D" id="3.40.50.150">
    <property type="entry name" value="Vaccinia Virus protein VP39"/>
    <property type="match status" value="1"/>
</dbReference>
<dbReference type="OrthoDB" id="5881184at2"/>
<dbReference type="RefSeq" id="WP_089062428.1">
    <property type="nucleotide sequence ID" value="NZ_CP022315.1"/>
</dbReference>
<dbReference type="EMBL" id="CP022315">
    <property type="protein sequence ID" value="ASK63169.1"/>
    <property type="molecule type" value="Genomic_DNA"/>
</dbReference>
<gene>
    <name evidence="1" type="ORF">CFK37_13925</name>
</gene>
<dbReference type="SUPFAM" id="SSF53335">
    <property type="entry name" value="S-adenosyl-L-methionine-dependent methyltransferases"/>
    <property type="match status" value="1"/>
</dbReference>
<sequence>MIQPITISDRLKRVASYLPAGSHFADIGSDHAYLPCFVCQHDEKAKAIAGEVVEGPYKSARATVKVYQLHDVIDVRLGDGLSIIEKDEVKQIVIAGMGGKLITSILQQGNDKLESVERLIIQPNVDAKAVRNWTYHHGYKIVQEEIVEENGHFYEIIVADKGETNRKLSEQEIMFGPLLLANKSSAFYHKWKSEQRKIQFVMNQLELASVPQTEKLARFNNELSWVKEVLQDEGDNYKS</sequence>
<dbReference type="Pfam" id="PF04816">
    <property type="entry name" value="TrmK"/>
    <property type="match status" value="1"/>
</dbReference>
<dbReference type="Gene3D" id="1.10.287.1890">
    <property type="match status" value="1"/>
</dbReference>
<proteinExistence type="predicted"/>
<accession>A0A220U4Y0</accession>
<evidence type="ECO:0000313" key="1">
    <source>
        <dbReference type="EMBL" id="ASK63169.1"/>
    </source>
</evidence>
<dbReference type="InterPro" id="IPR029063">
    <property type="entry name" value="SAM-dependent_MTases_sf"/>
</dbReference>
<dbReference type="GO" id="GO:0032259">
    <property type="term" value="P:methylation"/>
    <property type="evidence" value="ECO:0007669"/>
    <property type="project" value="UniProtKB-KW"/>
</dbReference>
<dbReference type="PANTHER" id="PTHR38451:SF1">
    <property type="entry name" value="TRNA (ADENINE(22)-N(1))-METHYLTRANSFERASE"/>
    <property type="match status" value="1"/>
</dbReference>
<dbReference type="GO" id="GO:0160105">
    <property type="term" value="F:tRNA (adenine(22)-N1)-methyltransferase activity"/>
    <property type="evidence" value="ECO:0007669"/>
    <property type="project" value="InterPro"/>
</dbReference>
<name>A0A220U4Y0_9BACI</name>
<reference evidence="1 2" key="1">
    <citation type="submission" date="2017-07" db="EMBL/GenBank/DDBJ databases">
        <title>Virgibacillus sp. LM2416.</title>
        <authorList>
            <person name="Tak E.J."/>
            <person name="Bae J.-W."/>
        </authorList>
    </citation>
    <scope>NUCLEOTIDE SEQUENCE [LARGE SCALE GENOMIC DNA]</scope>
    <source>
        <strain evidence="1 2">LM2416</strain>
    </source>
</reference>